<feature type="domain" description="Nephrocystin 3-like N-terminal" evidence="3">
    <location>
        <begin position="323"/>
        <end position="452"/>
    </location>
</feature>
<name>A0A6A6DZV9_9PEZI</name>
<dbReference type="InterPro" id="IPR056884">
    <property type="entry name" value="NPHP3-like_N"/>
</dbReference>
<dbReference type="GO" id="GO:0003824">
    <property type="term" value="F:catalytic activity"/>
    <property type="evidence" value="ECO:0007669"/>
    <property type="project" value="InterPro"/>
</dbReference>
<dbReference type="Gene3D" id="3.40.50.300">
    <property type="entry name" value="P-loop containing nucleotide triphosphate hydrolases"/>
    <property type="match status" value="1"/>
</dbReference>
<feature type="compositionally biased region" description="Acidic residues" evidence="2">
    <location>
        <begin position="617"/>
        <end position="627"/>
    </location>
</feature>
<dbReference type="PANTHER" id="PTHR46082">
    <property type="entry name" value="ATP/GTP-BINDING PROTEIN-RELATED"/>
    <property type="match status" value="1"/>
</dbReference>
<dbReference type="InterPro" id="IPR027417">
    <property type="entry name" value="P-loop_NTPase"/>
</dbReference>
<dbReference type="GO" id="GO:0009116">
    <property type="term" value="P:nucleoside metabolic process"/>
    <property type="evidence" value="ECO:0007669"/>
    <property type="project" value="InterPro"/>
</dbReference>
<dbReference type="Pfam" id="PF24883">
    <property type="entry name" value="NPHP3_N"/>
    <property type="match status" value="1"/>
</dbReference>
<dbReference type="InterPro" id="IPR035994">
    <property type="entry name" value="Nucleoside_phosphorylase_sf"/>
</dbReference>
<keyword evidence="1" id="KW-0677">Repeat</keyword>
<evidence type="ECO:0000256" key="1">
    <source>
        <dbReference type="ARBA" id="ARBA00022737"/>
    </source>
</evidence>
<dbReference type="EMBL" id="ML994642">
    <property type="protein sequence ID" value="KAF2183480.1"/>
    <property type="molecule type" value="Genomic_DNA"/>
</dbReference>
<proteinExistence type="predicted"/>
<dbReference type="Gene3D" id="3.40.50.1580">
    <property type="entry name" value="Nucleoside phosphorylase domain"/>
    <property type="match status" value="1"/>
</dbReference>
<dbReference type="SUPFAM" id="SSF53167">
    <property type="entry name" value="Purine and uridine phosphorylases"/>
    <property type="match status" value="1"/>
</dbReference>
<organism evidence="4 5">
    <name type="scientific">Zopfia rhizophila CBS 207.26</name>
    <dbReference type="NCBI Taxonomy" id="1314779"/>
    <lineage>
        <taxon>Eukaryota</taxon>
        <taxon>Fungi</taxon>
        <taxon>Dikarya</taxon>
        <taxon>Ascomycota</taxon>
        <taxon>Pezizomycotina</taxon>
        <taxon>Dothideomycetes</taxon>
        <taxon>Dothideomycetes incertae sedis</taxon>
        <taxon>Zopfiaceae</taxon>
        <taxon>Zopfia</taxon>
    </lineage>
</organism>
<evidence type="ECO:0000259" key="3">
    <source>
        <dbReference type="Pfam" id="PF24883"/>
    </source>
</evidence>
<evidence type="ECO:0000313" key="5">
    <source>
        <dbReference type="Proteomes" id="UP000800200"/>
    </source>
</evidence>
<gene>
    <name evidence="4" type="ORF">K469DRAFT_751502</name>
</gene>
<dbReference type="PANTHER" id="PTHR46082:SF11">
    <property type="entry name" value="AAA+ ATPASE DOMAIN-CONTAINING PROTEIN-RELATED"/>
    <property type="match status" value="1"/>
</dbReference>
<feature type="compositionally biased region" description="Basic residues" evidence="2">
    <location>
        <begin position="138"/>
        <end position="148"/>
    </location>
</feature>
<accession>A0A6A6DZV9</accession>
<dbReference type="Proteomes" id="UP000800200">
    <property type="component" value="Unassembled WGS sequence"/>
</dbReference>
<dbReference type="AlphaFoldDB" id="A0A6A6DZV9"/>
<dbReference type="InterPro" id="IPR053137">
    <property type="entry name" value="NLR-like"/>
</dbReference>
<evidence type="ECO:0000313" key="4">
    <source>
        <dbReference type="EMBL" id="KAF2183480.1"/>
    </source>
</evidence>
<keyword evidence="5" id="KW-1185">Reference proteome</keyword>
<reference evidence="4" key="1">
    <citation type="journal article" date="2020" name="Stud. Mycol.">
        <title>101 Dothideomycetes genomes: a test case for predicting lifestyles and emergence of pathogens.</title>
        <authorList>
            <person name="Haridas S."/>
            <person name="Albert R."/>
            <person name="Binder M."/>
            <person name="Bloem J."/>
            <person name="Labutti K."/>
            <person name="Salamov A."/>
            <person name="Andreopoulos B."/>
            <person name="Baker S."/>
            <person name="Barry K."/>
            <person name="Bills G."/>
            <person name="Bluhm B."/>
            <person name="Cannon C."/>
            <person name="Castanera R."/>
            <person name="Culley D."/>
            <person name="Daum C."/>
            <person name="Ezra D."/>
            <person name="Gonzalez J."/>
            <person name="Henrissat B."/>
            <person name="Kuo A."/>
            <person name="Liang C."/>
            <person name="Lipzen A."/>
            <person name="Lutzoni F."/>
            <person name="Magnuson J."/>
            <person name="Mondo S."/>
            <person name="Nolan M."/>
            <person name="Ohm R."/>
            <person name="Pangilinan J."/>
            <person name="Park H.-J."/>
            <person name="Ramirez L."/>
            <person name="Alfaro M."/>
            <person name="Sun H."/>
            <person name="Tritt A."/>
            <person name="Yoshinaga Y."/>
            <person name="Zwiers L.-H."/>
            <person name="Turgeon B."/>
            <person name="Goodwin S."/>
            <person name="Spatafora J."/>
            <person name="Crous P."/>
            <person name="Grigoriev I."/>
        </authorList>
    </citation>
    <scope>NUCLEOTIDE SEQUENCE</scope>
    <source>
        <strain evidence="4">CBS 207.26</strain>
    </source>
</reference>
<sequence>MSDPENYTVGWICAIRTEYVAAQAFLDEKHERPENVSPRDNNDHTLGRIGKHNVVIAVLPYGGYGISSATGVAKDMLNSFPNVRIGLMVGIGGGAPNRKHDIRLGDIVVSAPSDGKGGVFQILKPAADSPANGDKWTYGRKPRLRQKYKRPDPRSDRLYQSEVIHPPTDEANCAAVCGDSLSNLILRPKRTENEDNPAIHYGLIASANQLMKNALVRDTLAAERDVLCFEMEAAGLINHFPCLVIRGICDYSDTHKNKEWQGYAAMTAAAYTKDLLYRIAPNRVEAERKINDILSSVEKDVKEIRDDVHEARNTIKDLGFKQSSAIIADLDNTLSSQPRLYFYFDFNDTSKQTFESMIRSLIIQLSCKNEDMWKEIHSLFSSCEDGRRQPTRDSLCKVLLQMIDQVKEVWIVLDALDESKEEKAPLRENLLSWMKDLLNSEQRNVHLLVTSRPEQDITSRVSKFADKNDIVPIQSNLITADIQAYVHTRVGEDKGFKRWRARTDVQEEIEIRLMEKAGGMFRWAACQLDTLADCLDYNELRDALTSLPETLYETIPQFLAFSGRPLRIAEAVDAIVVKPTGVPYFDTKSRMPDPQEISRYCSSLVVLVSKKGHWHDEGDDEDDDEDDGSNKDDKDMEL</sequence>
<feature type="compositionally biased region" description="Basic and acidic residues" evidence="2">
    <location>
        <begin position="628"/>
        <end position="638"/>
    </location>
</feature>
<dbReference type="OrthoDB" id="1577640at2759"/>
<feature type="region of interest" description="Disordered" evidence="2">
    <location>
        <begin position="130"/>
        <end position="153"/>
    </location>
</feature>
<protein>
    <submittedName>
        <fullName evidence="4">Purine and uridine phosphorylase</fullName>
    </submittedName>
</protein>
<feature type="region of interest" description="Disordered" evidence="2">
    <location>
        <begin position="614"/>
        <end position="638"/>
    </location>
</feature>
<evidence type="ECO:0000256" key="2">
    <source>
        <dbReference type="SAM" id="MobiDB-lite"/>
    </source>
</evidence>